<name>A0A914CHM3_9BILA</name>
<dbReference type="Gene3D" id="6.10.250.1620">
    <property type="match status" value="1"/>
</dbReference>
<organism evidence="1 2">
    <name type="scientific">Acrobeloides nanus</name>
    <dbReference type="NCBI Taxonomy" id="290746"/>
    <lineage>
        <taxon>Eukaryota</taxon>
        <taxon>Metazoa</taxon>
        <taxon>Ecdysozoa</taxon>
        <taxon>Nematoda</taxon>
        <taxon>Chromadorea</taxon>
        <taxon>Rhabditida</taxon>
        <taxon>Tylenchina</taxon>
        <taxon>Cephalobomorpha</taxon>
        <taxon>Cephaloboidea</taxon>
        <taxon>Cephalobidae</taxon>
        <taxon>Acrobeloides</taxon>
    </lineage>
</organism>
<reference evidence="2" key="1">
    <citation type="submission" date="2022-11" db="UniProtKB">
        <authorList>
            <consortium name="WormBaseParasite"/>
        </authorList>
    </citation>
    <scope>IDENTIFICATION</scope>
</reference>
<evidence type="ECO:0000313" key="2">
    <source>
        <dbReference type="WBParaSite" id="ACRNAN_scaffold10471.g22729.t1"/>
    </source>
</evidence>
<sequence length="75" mass="8842">MPRLVLERLAPMIAYIEQEADEKVDEIQVRTDEEAKLEINKVVKQQRLEPGLLGYRPSAQPLCYRDLQLMLVNFW</sequence>
<dbReference type="Proteomes" id="UP000887540">
    <property type="component" value="Unplaced"/>
</dbReference>
<dbReference type="AlphaFoldDB" id="A0A914CHM3"/>
<keyword evidence="1" id="KW-1185">Reference proteome</keyword>
<protein>
    <submittedName>
        <fullName evidence="2">Uncharacterized protein</fullName>
    </submittedName>
</protein>
<dbReference type="WBParaSite" id="ACRNAN_scaffold10471.g22729.t1">
    <property type="protein sequence ID" value="ACRNAN_scaffold10471.g22729.t1"/>
    <property type="gene ID" value="ACRNAN_scaffold10471.g22729"/>
</dbReference>
<proteinExistence type="predicted"/>
<accession>A0A914CHM3</accession>
<evidence type="ECO:0000313" key="1">
    <source>
        <dbReference type="Proteomes" id="UP000887540"/>
    </source>
</evidence>